<comment type="caution">
    <text evidence="1">The sequence shown here is derived from an EMBL/GenBank/DDBJ whole genome shotgun (WGS) entry which is preliminary data.</text>
</comment>
<proteinExistence type="predicted"/>
<protein>
    <submittedName>
        <fullName evidence="1">Uncharacterized protein</fullName>
    </submittedName>
</protein>
<organism evidence="1 2">
    <name type="scientific">Synaphobranchus kaupii</name>
    <name type="common">Kaup's arrowtooth eel</name>
    <dbReference type="NCBI Taxonomy" id="118154"/>
    <lineage>
        <taxon>Eukaryota</taxon>
        <taxon>Metazoa</taxon>
        <taxon>Chordata</taxon>
        <taxon>Craniata</taxon>
        <taxon>Vertebrata</taxon>
        <taxon>Euteleostomi</taxon>
        <taxon>Actinopterygii</taxon>
        <taxon>Neopterygii</taxon>
        <taxon>Teleostei</taxon>
        <taxon>Anguilliformes</taxon>
        <taxon>Synaphobranchidae</taxon>
        <taxon>Synaphobranchus</taxon>
    </lineage>
</organism>
<evidence type="ECO:0000313" key="2">
    <source>
        <dbReference type="Proteomes" id="UP001152622"/>
    </source>
</evidence>
<dbReference type="AlphaFoldDB" id="A0A9Q1F9G7"/>
<sequence length="66" mass="6821">MRLEGAPGATVVSHSTFPIFSLLGEDRPDPHVACIGVHDEGLLGIDQGPAEATVELAVQIQSLGVT</sequence>
<accession>A0A9Q1F9G7</accession>
<name>A0A9Q1F9G7_SYNKA</name>
<reference evidence="1" key="1">
    <citation type="journal article" date="2023" name="Science">
        <title>Genome structures resolve the early diversification of teleost fishes.</title>
        <authorList>
            <person name="Parey E."/>
            <person name="Louis A."/>
            <person name="Montfort J."/>
            <person name="Bouchez O."/>
            <person name="Roques C."/>
            <person name="Iampietro C."/>
            <person name="Lluch J."/>
            <person name="Castinel A."/>
            <person name="Donnadieu C."/>
            <person name="Desvignes T."/>
            <person name="Floi Bucao C."/>
            <person name="Jouanno E."/>
            <person name="Wen M."/>
            <person name="Mejri S."/>
            <person name="Dirks R."/>
            <person name="Jansen H."/>
            <person name="Henkel C."/>
            <person name="Chen W.J."/>
            <person name="Zahm M."/>
            <person name="Cabau C."/>
            <person name="Klopp C."/>
            <person name="Thompson A.W."/>
            <person name="Robinson-Rechavi M."/>
            <person name="Braasch I."/>
            <person name="Lecointre G."/>
            <person name="Bobe J."/>
            <person name="Postlethwait J.H."/>
            <person name="Berthelot C."/>
            <person name="Roest Crollius H."/>
            <person name="Guiguen Y."/>
        </authorList>
    </citation>
    <scope>NUCLEOTIDE SEQUENCE</scope>
    <source>
        <strain evidence="1">WJC10195</strain>
    </source>
</reference>
<evidence type="ECO:0000313" key="1">
    <source>
        <dbReference type="EMBL" id="KAJ8353828.1"/>
    </source>
</evidence>
<dbReference type="Proteomes" id="UP001152622">
    <property type="component" value="Chromosome 7"/>
</dbReference>
<keyword evidence="2" id="KW-1185">Reference proteome</keyword>
<dbReference type="EMBL" id="JAINUF010000007">
    <property type="protein sequence ID" value="KAJ8353828.1"/>
    <property type="molecule type" value="Genomic_DNA"/>
</dbReference>
<gene>
    <name evidence="1" type="ORF">SKAU_G00213950</name>
</gene>